<sequence length="257" mass="27434">MCEKQAFLDTAVELAEIAGPIARAAWFGQTDVGYKSDGTALTQTDLDIESAWRDLLSRRFPDHGILGEEYGEDRTGSTYTWVLDPIDGTRQFGTALLNFASLISLCRDGNPILGIIDLPLLSARYTGLEGHGARLNDTDIKVSGISDMARAKLSLANPESFVGPEVPRFERLQSRTALKVFDGGAPAYGALARGRIDICLNGNDLDPYDICALCPVVIEAGGSITGWSGEALGLHSHGGIVASGSDALHETVLDVLR</sequence>
<dbReference type="InterPro" id="IPR020583">
    <property type="entry name" value="Inositol_monoP_metal-BS"/>
</dbReference>
<evidence type="ECO:0000256" key="2">
    <source>
        <dbReference type="ARBA" id="ARBA00022723"/>
    </source>
</evidence>
<dbReference type="GO" id="GO:0007165">
    <property type="term" value="P:signal transduction"/>
    <property type="evidence" value="ECO:0007669"/>
    <property type="project" value="TreeGrafter"/>
</dbReference>
<dbReference type="PROSITE" id="PS00629">
    <property type="entry name" value="IMP_1"/>
    <property type="match status" value="1"/>
</dbReference>
<feature type="binding site" evidence="5">
    <location>
        <position position="68"/>
    </location>
    <ligand>
        <name>Mg(2+)</name>
        <dbReference type="ChEBI" id="CHEBI:18420"/>
        <label>1</label>
        <note>catalytic</note>
    </ligand>
</feature>
<dbReference type="GO" id="GO:0006020">
    <property type="term" value="P:inositol metabolic process"/>
    <property type="evidence" value="ECO:0007669"/>
    <property type="project" value="TreeGrafter"/>
</dbReference>
<name>A0A7Y0DZ34_9PROT</name>
<accession>A0A7Y0DZ34</accession>
<dbReference type="PRINTS" id="PR00377">
    <property type="entry name" value="IMPHPHTASES"/>
</dbReference>
<dbReference type="GO" id="GO:0008934">
    <property type="term" value="F:inositol monophosphate 1-phosphatase activity"/>
    <property type="evidence" value="ECO:0007669"/>
    <property type="project" value="TreeGrafter"/>
</dbReference>
<dbReference type="SUPFAM" id="SSF56655">
    <property type="entry name" value="Carbohydrate phosphatase"/>
    <property type="match status" value="1"/>
</dbReference>
<evidence type="ECO:0000256" key="1">
    <source>
        <dbReference type="ARBA" id="ARBA00009759"/>
    </source>
</evidence>
<feature type="binding site" evidence="5">
    <location>
        <position position="209"/>
    </location>
    <ligand>
        <name>Mg(2+)</name>
        <dbReference type="ChEBI" id="CHEBI:18420"/>
        <label>1</label>
        <note>catalytic</note>
    </ligand>
</feature>
<dbReference type="Proteomes" id="UP000539372">
    <property type="component" value="Unassembled WGS sequence"/>
</dbReference>
<dbReference type="Gene3D" id="3.40.190.80">
    <property type="match status" value="1"/>
</dbReference>
<feature type="binding site" evidence="5">
    <location>
        <position position="84"/>
    </location>
    <ligand>
        <name>Mg(2+)</name>
        <dbReference type="ChEBI" id="CHEBI:18420"/>
        <label>1</label>
        <note>catalytic</note>
    </ligand>
</feature>
<dbReference type="AlphaFoldDB" id="A0A7Y0DZ34"/>
<comment type="cofactor">
    <cofactor evidence="5">
        <name>Mg(2+)</name>
        <dbReference type="ChEBI" id="CHEBI:18420"/>
    </cofactor>
</comment>
<comment type="caution">
    <text evidence="6">The sequence shown here is derived from an EMBL/GenBank/DDBJ whole genome shotgun (WGS) entry which is preliminary data.</text>
</comment>
<dbReference type="GO" id="GO:0046872">
    <property type="term" value="F:metal ion binding"/>
    <property type="evidence" value="ECO:0007669"/>
    <property type="project" value="UniProtKB-KW"/>
</dbReference>
<protein>
    <submittedName>
        <fullName evidence="6">Phosphatase</fullName>
    </submittedName>
</protein>
<dbReference type="PANTHER" id="PTHR20854">
    <property type="entry name" value="INOSITOL MONOPHOSPHATASE"/>
    <property type="match status" value="1"/>
</dbReference>
<organism evidence="6 7">
    <name type="scientific">Pacificispira spongiicola</name>
    <dbReference type="NCBI Taxonomy" id="2729598"/>
    <lineage>
        <taxon>Bacteria</taxon>
        <taxon>Pseudomonadati</taxon>
        <taxon>Pseudomonadota</taxon>
        <taxon>Alphaproteobacteria</taxon>
        <taxon>Rhodospirillales</taxon>
        <taxon>Rhodospirillaceae</taxon>
        <taxon>Pacificispira</taxon>
    </lineage>
</organism>
<keyword evidence="7" id="KW-1185">Reference proteome</keyword>
<dbReference type="Gene3D" id="3.30.540.10">
    <property type="entry name" value="Fructose-1,6-Bisphosphatase, subunit A, domain 1"/>
    <property type="match status" value="1"/>
</dbReference>
<dbReference type="InterPro" id="IPR000760">
    <property type="entry name" value="Inositol_monophosphatase-like"/>
</dbReference>
<keyword evidence="4 5" id="KW-0460">Magnesium</keyword>
<keyword evidence="2 5" id="KW-0479">Metal-binding</keyword>
<feature type="binding site" evidence="5">
    <location>
        <position position="86"/>
    </location>
    <ligand>
        <name>Mg(2+)</name>
        <dbReference type="ChEBI" id="CHEBI:18420"/>
        <label>1</label>
        <note>catalytic</note>
    </ligand>
</feature>
<evidence type="ECO:0000313" key="7">
    <source>
        <dbReference type="Proteomes" id="UP000539372"/>
    </source>
</evidence>
<comment type="similarity">
    <text evidence="1">Belongs to the inositol monophosphatase superfamily.</text>
</comment>
<evidence type="ECO:0000256" key="4">
    <source>
        <dbReference type="ARBA" id="ARBA00022842"/>
    </source>
</evidence>
<dbReference type="PANTHER" id="PTHR20854:SF4">
    <property type="entry name" value="INOSITOL-1-MONOPHOSPHATASE-RELATED"/>
    <property type="match status" value="1"/>
</dbReference>
<dbReference type="EMBL" id="JABBNT010000002">
    <property type="protein sequence ID" value="NMM44245.1"/>
    <property type="molecule type" value="Genomic_DNA"/>
</dbReference>
<evidence type="ECO:0000313" key="6">
    <source>
        <dbReference type="EMBL" id="NMM44245.1"/>
    </source>
</evidence>
<gene>
    <name evidence="6" type="ORF">HH303_07135</name>
</gene>
<evidence type="ECO:0000256" key="5">
    <source>
        <dbReference type="PIRSR" id="PIRSR600760-2"/>
    </source>
</evidence>
<feature type="binding site" evidence="5">
    <location>
        <position position="87"/>
    </location>
    <ligand>
        <name>Mg(2+)</name>
        <dbReference type="ChEBI" id="CHEBI:18420"/>
        <label>1</label>
        <note>catalytic</note>
    </ligand>
</feature>
<keyword evidence="3" id="KW-0378">Hydrolase</keyword>
<reference evidence="6 7" key="1">
    <citation type="submission" date="2020-04" db="EMBL/GenBank/DDBJ databases">
        <title>Rhodospirillaceae bacterium KN72 isolated from deep sea.</title>
        <authorList>
            <person name="Zhang D.-C."/>
        </authorList>
    </citation>
    <scope>NUCLEOTIDE SEQUENCE [LARGE SCALE GENOMIC DNA]</scope>
    <source>
        <strain evidence="6 7">KN72</strain>
    </source>
</reference>
<dbReference type="RefSeq" id="WP_169624541.1">
    <property type="nucleotide sequence ID" value="NZ_JABBNT010000002.1"/>
</dbReference>
<dbReference type="Pfam" id="PF00459">
    <property type="entry name" value="Inositol_P"/>
    <property type="match status" value="1"/>
</dbReference>
<proteinExistence type="inferred from homology"/>
<evidence type="ECO:0000256" key="3">
    <source>
        <dbReference type="ARBA" id="ARBA00022801"/>
    </source>
</evidence>